<accession>A0A6G2D7W9</accession>
<dbReference type="Proteomes" id="UP000474228">
    <property type="component" value="Unassembled WGS sequence"/>
</dbReference>
<reference evidence="1 2" key="1">
    <citation type="submission" date="2019-11" db="EMBL/GenBank/DDBJ databases">
        <title>Growth characteristics of pneumococcus vary with the chemical composition of the capsule and with environmental conditions.</title>
        <authorList>
            <person name="Tothpal A."/>
            <person name="Desobry K."/>
            <person name="Joshi S."/>
            <person name="Wyllie A.L."/>
            <person name="Weinberger D.M."/>
        </authorList>
    </citation>
    <scope>NUCLEOTIDE SEQUENCE [LARGE SCALE GENOMIC DNA]</scope>
    <source>
        <strain evidence="2">pnumococcus22F</strain>
    </source>
</reference>
<dbReference type="EMBL" id="WNHJ01001224">
    <property type="protein sequence ID" value="MTV64686.1"/>
    <property type="molecule type" value="Genomic_DNA"/>
</dbReference>
<comment type="caution">
    <text evidence="1">The sequence shown here is derived from an EMBL/GenBank/DDBJ whole genome shotgun (WGS) entry which is preliminary data.</text>
</comment>
<evidence type="ECO:0000313" key="2">
    <source>
        <dbReference type="Proteomes" id="UP000474228"/>
    </source>
</evidence>
<feature type="non-terminal residue" evidence="1">
    <location>
        <position position="71"/>
    </location>
</feature>
<gene>
    <name evidence="1" type="ORF">GM539_15270</name>
</gene>
<evidence type="ECO:0000313" key="1">
    <source>
        <dbReference type="EMBL" id="MTV64686.1"/>
    </source>
</evidence>
<dbReference type="RefSeq" id="WP_155458873.1">
    <property type="nucleotide sequence ID" value="NZ_WNHJ01001224.1"/>
</dbReference>
<dbReference type="AlphaFoldDB" id="A0A6G2D7W9"/>
<name>A0A6G2D7W9_STREE</name>
<organism evidence="1 2">
    <name type="scientific">Streptococcus pneumoniae</name>
    <dbReference type="NCBI Taxonomy" id="1313"/>
    <lineage>
        <taxon>Bacteria</taxon>
        <taxon>Bacillati</taxon>
        <taxon>Bacillota</taxon>
        <taxon>Bacilli</taxon>
        <taxon>Lactobacillales</taxon>
        <taxon>Streptococcaceae</taxon>
        <taxon>Streptococcus</taxon>
    </lineage>
</organism>
<protein>
    <submittedName>
        <fullName evidence="1">Uncharacterized protein</fullName>
    </submittedName>
</protein>
<sequence length="71" mass="7783">MPTLEEKHEADDADVMAQVTITVYRSGAMAVSGDIHDQNFALSLIDAARESVKSHHLRKHGELIITAGRAR</sequence>
<proteinExistence type="predicted"/>